<comment type="caution">
    <text evidence="3">The sequence shown here is derived from an EMBL/GenBank/DDBJ whole genome shotgun (WGS) entry which is preliminary data.</text>
</comment>
<evidence type="ECO:0000313" key="4">
    <source>
        <dbReference type="Proteomes" id="UP001162640"/>
    </source>
</evidence>
<dbReference type="InterPro" id="IPR050187">
    <property type="entry name" value="Lipid_Phosphate_FormReg"/>
</dbReference>
<dbReference type="Proteomes" id="UP001162640">
    <property type="component" value="Unassembled WGS sequence"/>
</dbReference>
<dbReference type="EMBL" id="BLQM01000501">
    <property type="protein sequence ID" value="GMH92640.1"/>
    <property type="molecule type" value="Genomic_DNA"/>
</dbReference>
<gene>
    <name evidence="3" type="ORF">TL16_g12406</name>
</gene>
<accession>A0A9W7BRB2</accession>
<feature type="domain" description="DAGKc" evidence="2">
    <location>
        <begin position="37"/>
        <end position="107"/>
    </location>
</feature>
<dbReference type="PROSITE" id="PS50146">
    <property type="entry name" value="DAGK"/>
    <property type="match status" value="1"/>
</dbReference>
<dbReference type="PANTHER" id="PTHR12358:SF54">
    <property type="entry name" value="SPHINGOSINE KINASE RELATED PROTEIN"/>
    <property type="match status" value="1"/>
</dbReference>
<evidence type="ECO:0000259" key="2">
    <source>
        <dbReference type="PROSITE" id="PS50146"/>
    </source>
</evidence>
<dbReference type="Gene3D" id="3.40.50.10330">
    <property type="entry name" value="Probable inorganic polyphosphate/atp-NAD kinase, domain 1"/>
    <property type="match status" value="1"/>
</dbReference>
<dbReference type="GO" id="GO:0016020">
    <property type="term" value="C:membrane"/>
    <property type="evidence" value="ECO:0007669"/>
    <property type="project" value="GOC"/>
</dbReference>
<reference evidence="4" key="1">
    <citation type="journal article" date="2023" name="Commun. Biol.">
        <title>Genome analysis of Parmales, the sister group of diatoms, reveals the evolutionary specialization of diatoms from phago-mixotrophs to photoautotrophs.</title>
        <authorList>
            <person name="Ban H."/>
            <person name="Sato S."/>
            <person name="Yoshikawa S."/>
            <person name="Yamada K."/>
            <person name="Nakamura Y."/>
            <person name="Ichinomiya M."/>
            <person name="Sato N."/>
            <person name="Blanc-Mathieu R."/>
            <person name="Endo H."/>
            <person name="Kuwata A."/>
            <person name="Ogata H."/>
        </authorList>
    </citation>
    <scope>NUCLEOTIDE SEQUENCE [LARGE SCALE GENOMIC DNA]</scope>
</reference>
<dbReference type="InterPro" id="IPR016064">
    <property type="entry name" value="NAD/diacylglycerol_kinase_sf"/>
</dbReference>
<feature type="region of interest" description="Disordered" evidence="1">
    <location>
        <begin position="88"/>
        <end position="107"/>
    </location>
</feature>
<dbReference type="PANTHER" id="PTHR12358">
    <property type="entry name" value="SPHINGOSINE KINASE"/>
    <property type="match status" value="1"/>
</dbReference>
<protein>
    <recommendedName>
        <fullName evidence="2">DAGKc domain-containing protein</fullName>
    </recommendedName>
</protein>
<dbReference type="GO" id="GO:0006665">
    <property type="term" value="P:sphingolipid metabolic process"/>
    <property type="evidence" value="ECO:0007669"/>
    <property type="project" value="TreeGrafter"/>
</dbReference>
<dbReference type="InterPro" id="IPR017438">
    <property type="entry name" value="ATP-NAD_kinase_N"/>
</dbReference>
<dbReference type="AlphaFoldDB" id="A0A9W7BRB2"/>
<dbReference type="InterPro" id="IPR001206">
    <property type="entry name" value="Diacylglycerol_kinase_cat_dom"/>
</dbReference>
<proteinExistence type="predicted"/>
<dbReference type="SUPFAM" id="SSF111331">
    <property type="entry name" value="NAD kinase/diacylglycerol kinase-like"/>
    <property type="match status" value="1"/>
</dbReference>
<dbReference type="Pfam" id="PF00781">
    <property type="entry name" value="DAGK_cat"/>
    <property type="match status" value="1"/>
</dbReference>
<evidence type="ECO:0000256" key="1">
    <source>
        <dbReference type="SAM" id="MobiDB-lite"/>
    </source>
</evidence>
<sequence>MENTSGDATKFSSDIALCDSTLVPAIRRLCTGSGVGERRRKFLVLVNPFSGKKQGNQICETFVKPMFEHANIEPVVLVTERAGHATDLMKNDSGTDLYQVSRGKNEK</sequence>
<name>A0A9W7BRB2_9STRA</name>
<dbReference type="GO" id="GO:0001727">
    <property type="term" value="F:lipid kinase activity"/>
    <property type="evidence" value="ECO:0007669"/>
    <property type="project" value="TreeGrafter"/>
</dbReference>
<organism evidence="3 4">
    <name type="scientific">Triparma laevis f. inornata</name>
    <dbReference type="NCBI Taxonomy" id="1714386"/>
    <lineage>
        <taxon>Eukaryota</taxon>
        <taxon>Sar</taxon>
        <taxon>Stramenopiles</taxon>
        <taxon>Ochrophyta</taxon>
        <taxon>Bolidophyceae</taxon>
        <taxon>Parmales</taxon>
        <taxon>Triparmaceae</taxon>
        <taxon>Triparma</taxon>
    </lineage>
</organism>
<evidence type="ECO:0000313" key="3">
    <source>
        <dbReference type="EMBL" id="GMH92640.1"/>
    </source>
</evidence>